<dbReference type="PROSITE" id="PS50088">
    <property type="entry name" value="ANK_REPEAT"/>
    <property type="match status" value="1"/>
</dbReference>
<dbReference type="InterPro" id="IPR036770">
    <property type="entry name" value="Ankyrin_rpt-contain_sf"/>
</dbReference>
<dbReference type="InterPro" id="IPR002110">
    <property type="entry name" value="Ankyrin_rpt"/>
</dbReference>
<protein>
    <submittedName>
        <fullName evidence="2">Uncharacterized protein</fullName>
    </submittedName>
</protein>
<dbReference type="SMART" id="SM00248">
    <property type="entry name" value="ANK"/>
    <property type="match status" value="1"/>
</dbReference>
<dbReference type="PANTHER" id="PTHR12544:SF29">
    <property type="entry name" value="GLUTAMINASE"/>
    <property type="match status" value="1"/>
</dbReference>
<organism evidence="2">
    <name type="scientific">Timema genevievae</name>
    <name type="common">Walking stick</name>
    <dbReference type="NCBI Taxonomy" id="629358"/>
    <lineage>
        <taxon>Eukaryota</taxon>
        <taxon>Metazoa</taxon>
        <taxon>Ecdysozoa</taxon>
        <taxon>Arthropoda</taxon>
        <taxon>Hexapoda</taxon>
        <taxon>Insecta</taxon>
        <taxon>Pterygota</taxon>
        <taxon>Neoptera</taxon>
        <taxon>Polyneoptera</taxon>
        <taxon>Phasmatodea</taxon>
        <taxon>Timematodea</taxon>
        <taxon>Timematoidea</taxon>
        <taxon>Timematidae</taxon>
        <taxon>Timema</taxon>
    </lineage>
</organism>
<dbReference type="EMBL" id="OE843029">
    <property type="protein sequence ID" value="CAD7602071.1"/>
    <property type="molecule type" value="Genomic_DNA"/>
</dbReference>
<accession>A0A7R9K4D8</accession>
<evidence type="ECO:0000313" key="2">
    <source>
        <dbReference type="EMBL" id="CAD7602071.1"/>
    </source>
</evidence>
<dbReference type="AlphaFoldDB" id="A0A7R9K4D8"/>
<proteinExistence type="predicted"/>
<gene>
    <name evidence="2" type="ORF">TGEB3V08_LOCUS8192</name>
</gene>
<dbReference type="PANTHER" id="PTHR12544">
    <property type="entry name" value="GLUTAMINASE"/>
    <property type="match status" value="1"/>
</dbReference>
<feature type="repeat" description="ANK" evidence="1">
    <location>
        <begin position="17"/>
        <end position="40"/>
    </location>
</feature>
<dbReference type="GO" id="GO:0006543">
    <property type="term" value="P:L-glutamine catabolic process"/>
    <property type="evidence" value="ECO:0007669"/>
    <property type="project" value="TreeGrafter"/>
</dbReference>
<dbReference type="PROSITE" id="PS50297">
    <property type="entry name" value="ANK_REP_REGION"/>
    <property type="match status" value="1"/>
</dbReference>
<dbReference type="SUPFAM" id="SSF48403">
    <property type="entry name" value="Ankyrin repeat"/>
    <property type="match status" value="1"/>
</dbReference>
<dbReference type="GO" id="GO:0004359">
    <property type="term" value="F:glutaminase activity"/>
    <property type="evidence" value="ECO:0007669"/>
    <property type="project" value="InterPro"/>
</dbReference>
<dbReference type="InterPro" id="IPR015868">
    <property type="entry name" value="Glutaminase"/>
</dbReference>
<name>A0A7R9K4D8_TIMGE</name>
<sequence>MRRHRLSGMDMTLSDYDGRTALHLAAAEGHFDCVEFLLEHCRVPHNCKDSPCTVVEPGSLGSSSSPDWYLMNPTT</sequence>
<evidence type="ECO:0000256" key="1">
    <source>
        <dbReference type="PROSITE-ProRule" id="PRU00023"/>
    </source>
</evidence>
<dbReference type="Pfam" id="PF00023">
    <property type="entry name" value="Ank"/>
    <property type="match status" value="1"/>
</dbReference>
<reference evidence="2" key="1">
    <citation type="submission" date="2020-11" db="EMBL/GenBank/DDBJ databases">
        <authorList>
            <person name="Tran Van P."/>
        </authorList>
    </citation>
    <scope>NUCLEOTIDE SEQUENCE</scope>
</reference>
<keyword evidence="1" id="KW-0040">ANK repeat</keyword>
<dbReference type="GO" id="GO:0006537">
    <property type="term" value="P:glutamate biosynthetic process"/>
    <property type="evidence" value="ECO:0007669"/>
    <property type="project" value="TreeGrafter"/>
</dbReference>
<dbReference type="Gene3D" id="1.25.40.20">
    <property type="entry name" value="Ankyrin repeat-containing domain"/>
    <property type="match status" value="1"/>
</dbReference>